<proteinExistence type="predicted"/>
<organism evidence="1 2">
    <name type="scientific">Sphingobium chlorophenolicum</name>
    <dbReference type="NCBI Taxonomy" id="46429"/>
    <lineage>
        <taxon>Bacteria</taxon>
        <taxon>Pseudomonadati</taxon>
        <taxon>Pseudomonadota</taxon>
        <taxon>Alphaproteobacteria</taxon>
        <taxon>Sphingomonadales</taxon>
        <taxon>Sphingomonadaceae</taxon>
        <taxon>Sphingobium</taxon>
    </lineage>
</organism>
<comment type="caution">
    <text evidence="1">The sequence shown here is derived from an EMBL/GenBank/DDBJ whole genome shotgun (WGS) entry which is preliminary data.</text>
</comment>
<dbReference type="InterPro" id="IPR021634">
    <property type="entry name" value="DUF3240"/>
</dbReference>
<dbReference type="AlphaFoldDB" id="A0A081RK96"/>
<dbReference type="Pfam" id="PF11582">
    <property type="entry name" value="DUF3240"/>
    <property type="match status" value="1"/>
</dbReference>
<reference evidence="1 2" key="1">
    <citation type="submission" date="2014-02" db="EMBL/GenBank/DDBJ databases">
        <title>Whole genome sequence of Sphingobium chlorophenolicum NBRC 16172.</title>
        <authorList>
            <person name="Gan H.M."/>
            <person name="Gan H.Y."/>
            <person name="Chew T.H."/>
            <person name="Savka M.A."/>
        </authorList>
    </citation>
    <scope>NUCLEOTIDE SEQUENCE [LARGE SCALE GENOMIC DNA]</scope>
    <source>
        <strain evidence="1 2">NBRC 16172</strain>
    </source>
</reference>
<evidence type="ECO:0008006" key="3">
    <source>
        <dbReference type="Google" id="ProtNLM"/>
    </source>
</evidence>
<dbReference type="eggNOG" id="ENOG5031AK7">
    <property type="taxonomic scope" value="Bacteria"/>
</dbReference>
<evidence type="ECO:0000313" key="1">
    <source>
        <dbReference type="EMBL" id="KEQ55619.1"/>
    </source>
</evidence>
<dbReference type="EMBL" id="JFHR01000001">
    <property type="protein sequence ID" value="KEQ55619.1"/>
    <property type="molecule type" value="Genomic_DNA"/>
</dbReference>
<sequence length="99" mass="10938">MPDLLFTLHCATRDTELLVDAIRAVSPTPIHVRGEAVRGRDFGDAGTAERVSGELKRSTLELIVSADAVPDLLRTVKDARRDLPVRWRTTPLLDHGRIA</sequence>
<dbReference type="Proteomes" id="UP000028411">
    <property type="component" value="Unassembled WGS sequence"/>
</dbReference>
<dbReference type="OrthoDB" id="7570475at2"/>
<accession>A0A081RK96</accession>
<dbReference type="Gene3D" id="3.30.70.120">
    <property type="match status" value="1"/>
</dbReference>
<protein>
    <recommendedName>
        <fullName evidence="3">DUF3240 domain-containing protein</fullName>
    </recommendedName>
</protein>
<dbReference type="RefSeq" id="WP_021246260.1">
    <property type="nucleotide sequence ID" value="NZ_JFHR01000001.1"/>
</dbReference>
<dbReference type="InterPro" id="IPR015867">
    <property type="entry name" value="N-reg_PII/ATP_PRibTrfase_C"/>
</dbReference>
<evidence type="ECO:0000313" key="2">
    <source>
        <dbReference type="Proteomes" id="UP000028411"/>
    </source>
</evidence>
<gene>
    <name evidence="1" type="ORF">BV95_00258</name>
</gene>
<name>A0A081RK96_SPHCR</name>
<dbReference type="PATRIC" id="fig|46429.4.peg.256"/>